<dbReference type="InterPro" id="IPR001128">
    <property type="entry name" value="Cyt_P450"/>
</dbReference>
<dbReference type="SUPFAM" id="SSF48264">
    <property type="entry name" value="Cytochrome P450"/>
    <property type="match status" value="1"/>
</dbReference>
<dbReference type="InterPro" id="IPR002397">
    <property type="entry name" value="Cyt_P450_B"/>
</dbReference>
<evidence type="ECO:0000256" key="1">
    <source>
        <dbReference type="ARBA" id="ARBA00010617"/>
    </source>
</evidence>
<evidence type="ECO:0000256" key="2">
    <source>
        <dbReference type="ARBA" id="ARBA00022617"/>
    </source>
</evidence>
<evidence type="ECO:0000256" key="9">
    <source>
        <dbReference type="ARBA" id="ARBA00060683"/>
    </source>
</evidence>
<keyword evidence="2 10" id="KW-0349">Heme</keyword>
<gene>
    <name evidence="11" type="ORF">VASRM7_390</name>
</gene>
<comment type="pathway">
    <text evidence="9">Antibiotic biosynthesis; mycinamicin biosynthesis.</text>
</comment>
<dbReference type="PROSITE" id="PS00086">
    <property type="entry name" value="CYTOCHROME_P450"/>
    <property type="match status" value="1"/>
</dbReference>
<dbReference type="GO" id="GO:0016705">
    <property type="term" value="F:oxidoreductase activity, acting on paired donors, with incorporation or reduction of molecular oxygen"/>
    <property type="evidence" value="ECO:0007669"/>
    <property type="project" value="InterPro"/>
</dbReference>
<evidence type="ECO:0000256" key="7">
    <source>
        <dbReference type="ARBA" id="ARBA00023033"/>
    </source>
</evidence>
<dbReference type="PRINTS" id="PR00359">
    <property type="entry name" value="BP450"/>
</dbReference>
<dbReference type="Pfam" id="PF00067">
    <property type="entry name" value="p450"/>
    <property type="match status" value="2"/>
</dbReference>
<evidence type="ECO:0000256" key="10">
    <source>
        <dbReference type="RuleBase" id="RU000461"/>
    </source>
</evidence>
<dbReference type="PANTHER" id="PTHR46696">
    <property type="entry name" value="P450, PUTATIVE (EUROFUNG)-RELATED"/>
    <property type="match status" value="1"/>
</dbReference>
<evidence type="ECO:0000256" key="5">
    <source>
        <dbReference type="ARBA" id="ARBA00023002"/>
    </source>
</evidence>
<keyword evidence="8" id="KW-0045">Antibiotic biosynthesis</keyword>
<dbReference type="GO" id="GO:0005506">
    <property type="term" value="F:iron ion binding"/>
    <property type="evidence" value="ECO:0007669"/>
    <property type="project" value="InterPro"/>
</dbReference>
<evidence type="ECO:0000256" key="8">
    <source>
        <dbReference type="ARBA" id="ARBA00023194"/>
    </source>
</evidence>
<dbReference type="InterPro" id="IPR017972">
    <property type="entry name" value="Cyt_P450_CS"/>
</dbReference>
<sequence length="401" mass="43847">MDASGLPPRFDALDPAVLEDPYPTYARLRAAGPLCRFGPGSWGVTRHADVVALQRDPRLGSEFPEAYHHLSVGAGPASHFFQRIMLYRDPPDHVRLRRLMSGAFTPAVVRRMRGYIEQTVDDLLAPALESGSCDVVRELAYPLPVLVVSTLMGIPPEAHDDVRLHAMRLGRAFSAIVPADARDAAHESVQWLRAYIGGLLDERRKAPGDDLLSNLLQAEDDGDRLSHDEIVDNTVFSFFAGFETTVHLITNGFAALLRAPDQFALLRSDPGLVPGAVEEFLRFEAPIQGTARLVREPVTIGSRTVRAGRVLVLMLGSANHDEAVFHDPGTLDVTRNPNPHVTFGGGGHLCLGAFLARTEAQVVFDWVLRRTSSVEQAGDLVRESDTPFRAFAHVPLAIKPA</sequence>
<dbReference type="Gene3D" id="1.10.630.10">
    <property type="entry name" value="Cytochrome P450"/>
    <property type="match status" value="1"/>
</dbReference>
<dbReference type="PANTHER" id="PTHR46696:SF1">
    <property type="entry name" value="CYTOCHROME P450 YJIB-RELATED"/>
    <property type="match status" value="1"/>
</dbReference>
<evidence type="ECO:0000256" key="3">
    <source>
        <dbReference type="ARBA" id="ARBA00022723"/>
    </source>
</evidence>
<dbReference type="FunFam" id="1.10.630.10:FF:000018">
    <property type="entry name" value="Cytochrome P450 monooxygenase"/>
    <property type="match status" value="1"/>
</dbReference>
<dbReference type="AlphaFoldDB" id="A0A097CSK1"/>
<dbReference type="EMBL" id="KF826669">
    <property type="protein sequence ID" value="AIS85629.1"/>
    <property type="molecule type" value="Genomic_DNA"/>
</dbReference>
<evidence type="ECO:0000256" key="6">
    <source>
        <dbReference type="ARBA" id="ARBA00023004"/>
    </source>
</evidence>
<protein>
    <submittedName>
        <fullName evidence="11">Cytochrome P450</fullName>
    </submittedName>
</protein>
<dbReference type="InterPro" id="IPR036396">
    <property type="entry name" value="Cyt_P450_sf"/>
</dbReference>
<name>A0A097CSK1_9ACTN</name>
<keyword evidence="3 10" id="KW-0479">Metal-binding</keyword>
<proteinExistence type="inferred from homology"/>
<dbReference type="GO" id="GO:0017000">
    <property type="term" value="P:antibiotic biosynthetic process"/>
    <property type="evidence" value="ECO:0007669"/>
    <property type="project" value="UniProtKB-KW"/>
</dbReference>
<keyword evidence="6 10" id="KW-0408">Iron</keyword>
<dbReference type="CDD" id="cd20625">
    <property type="entry name" value="CYP164-like"/>
    <property type="match status" value="1"/>
</dbReference>
<keyword evidence="4" id="KW-0521">NADP</keyword>
<evidence type="ECO:0000313" key="11">
    <source>
        <dbReference type="EMBL" id="AIS85629.1"/>
    </source>
</evidence>
<dbReference type="GO" id="GO:0020037">
    <property type="term" value="F:heme binding"/>
    <property type="evidence" value="ECO:0007669"/>
    <property type="project" value="InterPro"/>
</dbReference>
<evidence type="ECO:0000256" key="4">
    <source>
        <dbReference type="ARBA" id="ARBA00022857"/>
    </source>
</evidence>
<reference evidence="11" key="1">
    <citation type="submission" date="2013-11" db="EMBL/GenBank/DDBJ databases">
        <title>New antitubercular compounds from marine-derived Verrucosispora sp. MS100047.</title>
        <authorList>
            <person name="Huang P."/>
            <person name="Xie F."/>
            <person name="Wang Q."/>
            <person name="Wang J."/>
            <person name="Wang Q."/>
            <person name="Abdel-Mageed W.M."/>
            <person name="Liu M."/>
            <person name="Han J."/>
            <person name="Song F."/>
            <person name="Dai H."/>
            <person name="Liu X."/>
            <person name="Zhang L."/>
        </authorList>
    </citation>
    <scope>NUCLEOTIDE SEQUENCE</scope>
    <source>
        <strain evidence="11">MS100047</strain>
    </source>
</reference>
<organism evidence="11">
    <name type="scientific">Verrucosispora sp. MS100047</name>
    <dbReference type="NCBI Taxonomy" id="1410949"/>
    <lineage>
        <taxon>Bacteria</taxon>
        <taxon>Bacillati</taxon>
        <taxon>Actinomycetota</taxon>
        <taxon>Actinomycetes</taxon>
        <taxon>Micromonosporales</taxon>
        <taxon>Micromonosporaceae</taxon>
        <taxon>Micromonospora</taxon>
    </lineage>
</organism>
<dbReference type="GO" id="GO:0004497">
    <property type="term" value="F:monooxygenase activity"/>
    <property type="evidence" value="ECO:0007669"/>
    <property type="project" value="UniProtKB-KW"/>
</dbReference>
<comment type="similarity">
    <text evidence="1 10">Belongs to the cytochrome P450 family.</text>
</comment>
<keyword evidence="5 10" id="KW-0560">Oxidoreductase</keyword>
<accession>A0A097CSK1</accession>
<keyword evidence="7 10" id="KW-0503">Monooxygenase</keyword>